<comment type="subcellular location">
    <subcellularLocation>
        <location evidence="1">Membrane</location>
        <topology evidence="1">Multi-pass membrane protein</topology>
    </subcellularLocation>
</comment>
<proteinExistence type="inferred from homology"/>
<comment type="caution">
    <text evidence="6">The sequence shown here is derived from an EMBL/GenBank/DDBJ whole genome shotgun (WGS) entry which is preliminary data.</text>
</comment>
<dbReference type="Pfam" id="PF01027">
    <property type="entry name" value="Bax1-I"/>
    <property type="match status" value="1"/>
</dbReference>
<comment type="similarity">
    <text evidence="5">Belongs to the BI1 family.</text>
</comment>
<dbReference type="InterPro" id="IPR006214">
    <property type="entry name" value="Bax_inhibitor_1-related"/>
</dbReference>
<feature type="transmembrane region" description="Helical" evidence="5">
    <location>
        <begin position="132"/>
        <end position="154"/>
    </location>
</feature>
<evidence type="ECO:0000256" key="1">
    <source>
        <dbReference type="ARBA" id="ARBA00004141"/>
    </source>
</evidence>
<dbReference type="AlphaFoldDB" id="A0AAD8SCM6"/>
<dbReference type="PANTHER" id="PTHR23291:SF39">
    <property type="entry name" value="OS11G0581900 PROTEIN"/>
    <property type="match status" value="1"/>
</dbReference>
<feature type="transmembrane region" description="Helical" evidence="5">
    <location>
        <begin position="105"/>
        <end position="126"/>
    </location>
</feature>
<evidence type="ECO:0000256" key="2">
    <source>
        <dbReference type="ARBA" id="ARBA00022692"/>
    </source>
</evidence>
<sequence length="248" mass="27371">MSKLEVDLELGAAAEMPAAVPRAPKKVAEEEDPRLRWAFVRKVYAILALQFAFTAALAAVACLVHPIPRFFLAGSVASWSVFITIILAPFLVMWPMLKYRQKHPVNLWMLALFTLCISTSVAVASSTVAGKALLQAAILTAVAVAGLTLFTFWAANRGYDFTFMFPFLFTSLLVLLVYLLIQMFVPLGRVGVTIYGCVATVLFSAFIVFDTNMLVKHHTYNEYVVAAISLYLDVINLFMAQLSFAAIQ</sequence>
<keyword evidence="3 5" id="KW-1133">Transmembrane helix</keyword>
<evidence type="ECO:0008006" key="8">
    <source>
        <dbReference type="Google" id="ProtNLM"/>
    </source>
</evidence>
<dbReference type="PANTHER" id="PTHR23291">
    <property type="entry name" value="BAX INHIBITOR-RELATED"/>
    <property type="match status" value="1"/>
</dbReference>
<feature type="transmembrane region" description="Helical" evidence="5">
    <location>
        <begin position="161"/>
        <end position="181"/>
    </location>
</feature>
<reference evidence="6" key="1">
    <citation type="submission" date="2023-07" db="EMBL/GenBank/DDBJ databases">
        <title>A chromosome-level genome assembly of Lolium multiflorum.</title>
        <authorList>
            <person name="Chen Y."/>
            <person name="Copetti D."/>
            <person name="Kolliker R."/>
            <person name="Studer B."/>
        </authorList>
    </citation>
    <scope>NUCLEOTIDE SEQUENCE</scope>
    <source>
        <strain evidence="6">02402/16</strain>
        <tissue evidence="6">Leaf</tissue>
    </source>
</reference>
<feature type="transmembrane region" description="Helical" evidence="5">
    <location>
        <begin position="223"/>
        <end position="247"/>
    </location>
</feature>
<evidence type="ECO:0000256" key="5">
    <source>
        <dbReference type="RuleBase" id="RU004379"/>
    </source>
</evidence>
<evidence type="ECO:0000313" key="6">
    <source>
        <dbReference type="EMBL" id="KAK1648627.1"/>
    </source>
</evidence>
<feature type="transmembrane region" description="Helical" evidence="5">
    <location>
        <begin position="43"/>
        <end position="64"/>
    </location>
</feature>
<evidence type="ECO:0000256" key="4">
    <source>
        <dbReference type="ARBA" id="ARBA00023136"/>
    </source>
</evidence>
<dbReference type="EMBL" id="JAUUTY010000004">
    <property type="protein sequence ID" value="KAK1648627.1"/>
    <property type="molecule type" value="Genomic_DNA"/>
</dbReference>
<protein>
    <recommendedName>
        <fullName evidence="8">BI1-like protein</fullName>
    </recommendedName>
</protein>
<evidence type="ECO:0000256" key="3">
    <source>
        <dbReference type="ARBA" id="ARBA00022989"/>
    </source>
</evidence>
<feature type="transmembrane region" description="Helical" evidence="5">
    <location>
        <begin position="193"/>
        <end position="211"/>
    </location>
</feature>
<keyword evidence="7" id="KW-1185">Reference proteome</keyword>
<organism evidence="6 7">
    <name type="scientific">Lolium multiflorum</name>
    <name type="common">Italian ryegrass</name>
    <name type="synonym">Lolium perenne subsp. multiflorum</name>
    <dbReference type="NCBI Taxonomy" id="4521"/>
    <lineage>
        <taxon>Eukaryota</taxon>
        <taxon>Viridiplantae</taxon>
        <taxon>Streptophyta</taxon>
        <taxon>Embryophyta</taxon>
        <taxon>Tracheophyta</taxon>
        <taxon>Spermatophyta</taxon>
        <taxon>Magnoliopsida</taxon>
        <taxon>Liliopsida</taxon>
        <taxon>Poales</taxon>
        <taxon>Poaceae</taxon>
        <taxon>BOP clade</taxon>
        <taxon>Pooideae</taxon>
        <taxon>Poodae</taxon>
        <taxon>Poeae</taxon>
        <taxon>Poeae Chloroplast Group 2 (Poeae type)</taxon>
        <taxon>Loliodinae</taxon>
        <taxon>Loliinae</taxon>
        <taxon>Lolium</taxon>
    </lineage>
</organism>
<name>A0AAD8SCM6_LOLMU</name>
<evidence type="ECO:0000313" key="7">
    <source>
        <dbReference type="Proteomes" id="UP001231189"/>
    </source>
</evidence>
<gene>
    <name evidence="6" type="ORF">QYE76_066432</name>
</gene>
<keyword evidence="2 5" id="KW-0812">Transmembrane</keyword>
<feature type="transmembrane region" description="Helical" evidence="5">
    <location>
        <begin position="70"/>
        <end position="93"/>
    </location>
</feature>
<accession>A0AAD8SCM6</accession>
<dbReference type="Proteomes" id="UP001231189">
    <property type="component" value="Unassembled WGS sequence"/>
</dbReference>
<keyword evidence="4 5" id="KW-0472">Membrane</keyword>
<dbReference type="GO" id="GO:0016020">
    <property type="term" value="C:membrane"/>
    <property type="evidence" value="ECO:0007669"/>
    <property type="project" value="UniProtKB-SubCell"/>
</dbReference>